<sequence>MTVRFEEDFLCSIAALEMAYADDDLEISEIYTEPPDVSCLTDEDSGDEEGEGDLDRLSGRLLSASVEIQLRNNERKSSETSNFQPNTIFPWVEQI</sequence>
<dbReference type="EMBL" id="JAPWTK010000045">
    <property type="protein sequence ID" value="KAJ8954714.1"/>
    <property type="molecule type" value="Genomic_DNA"/>
</dbReference>
<proteinExistence type="predicted"/>
<organism evidence="2 3">
    <name type="scientific">Aromia moschata</name>
    <dbReference type="NCBI Taxonomy" id="1265417"/>
    <lineage>
        <taxon>Eukaryota</taxon>
        <taxon>Metazoa</taxon>
        <taxon>Ecdysozoa</taxon>
        <taxon>Arthropoda</taxon>
        <taxon>Hexapoda</taxon>
        <taxon>Insecta</taxon>
        <taxon>Pterygota</taxon>
        <taxon>Neoptera</taxon>
        <taxon>Endopterygota</taxon>
        <taxon>Coleoptera</taxon>
        <taxon>Polyphaga</taxon>
        <taxon>Cucujiformia</taxon>
        <taxon>Chrysomeloidea</taxon>
        <taxon>Cerambycidae</taxon>
        <taxon>Cerambycinae</taxon>
        <taxon>Callichromatini</taxon>
        <taxon>Aromia</taxon>
    </lineage>
</organism>
<gene>
    <name evidence="2" type="ORF">NQ318_011407</name>
</gene>
<comment type="caution">
    <text evidence="2">The sequence shown here is derived from an EMBL/GenBank/DDBJ whole genome shotgun (WGS) entry which is preliminary data.</text>
</comment>
<protein>
    <submittedName>
        <fullName evidence="2">Uncharacterized protein</fullName>
    </submittedName>
</protein>
<feature type="compositionally biased region" description="Acidic residues" evidence="1">
    <location>
        <begin position="41"/>
        <end position="52"/>
    </location>
</feature>
<evidence type="ECO:0000313" key="3">
    <source>
        <dbReference type="Proteomes" id="UP001162162"/>
    </source>
</evidence>
<name>A0AAV8YTB2_9CUCU</name>
<keyword evidence="3" id="KW-1185">Reference proteome</keyword>
<feature type="region of interest" description="Disordered" evidence="1">
    <location>
        <begin position="35"/>
        <end position="54"/>
    </location>
</feature>
<dbReference type="Proteomes" id="UP001162162">
    <property type="component" value="Unassembled WGS sequence"/>
</dbReference>
<evidence type="ECO:0000313" key="2">
    <source>
        <dbReference type="EMBL" id="KAJ8954714.1"/>
    </source>
</evidence>
<evidence type="ECO:0000256" key="1">
    <source>
        <dbReference type="SAM" id="MobiDB-lite"/>
    </source>
</evidence>
<reference evidence="2" key="1">
    <citation type="journal article" date="2023" name="Insect Mol. Biol.">
        <title>Genome sequencing provides insights into the evolution of gene families encoding plant cell wall-degrading enzymes in longhorned beetles.</title>
        <authorList>
            <person name="Shin N.R."/>
            <person name="Okamura Y."/>
            <person name="Kirsch R."/>
            <person name="Pauchet Y."/>
        </authorList>
    </citation>
    <scope>NUCLEOTIDE SEQUENCE</scope>
    <source>
        <strain evidence="2">AMC_N1</strain>
    </source>
</reference>
<accession>A0AAV8YTB2</accession>
<dbReference type="AlphaFoldDB" id="A0AAV8YTB2"/>